<reference evidence="2 3" key="1">
    <citation type="journal article" date="2022" name="Microbiol. Resour. Announc.">
        <title>Complete Genome Sequence of the Hyperthermophilic and Acidophilic Archaeon Saccharolobus caldissimus Strain HS-3T.</title>
        <authorList>
            <person name="Sakai H.D."/>
            <person name="Kurosawa N."/>
        </authorList>
    </citation>
    <scope>NUCLEOTIDE SEQUENCE [LARGE SCALE GENOMIC DNA]</scope>
    <source>
        <strain evidence="2 3">JCM32116</strain>
    </source>
</reference>
<dbReference type="SUPFAM" id="SSF52540">
    <property type="entry name" value="P-loop containing nucleoside triphosphate hydrolases"/>
    <property type="match status" value="1"/>
</dbReference>
<name>A0AAQ4CRS8_9CREN</name>
<evidence type="ECO:0000313" key="3">
    <source>
        <dbReference type="Proteomes" id="UP001319921"/>
    </source>
</evidence>
<protein>
    <recommendedName>
        <fullName evidence="1">Helicase C-terminal domain-containing protein</fullName>
    </recommendedName>
</protein>
<sequence>MISPKTLQQGIDIGSIKNVVHIGLPDDPSDFIQREGRKGRRNEIDFTRSIIIPWREKDLLLISDPNRFNEWLSIGNVSYFRITRNKYLELFRKIYNYYRKGNRRLEGDIRLEIANMKMKIRTFWTNMQFYDFGMTRYKYYIDDKLIPLVISKRDLVKYYQPGSIDLTYDSFIIGHSSDRIYGTNIRQTNLPSFLNLMVKRYYIITEGKRSFYQDIIKGKVFSETLINVNPPEGFGILKMRADDVLWFVETSSEEVELENIKVKKSNYEVISLKETTGTKIFDSYKLPTYGYSINSTSENVLINRLGIVAFISLLRITKKASINELGYIADKGKIVIWEEMPSGLLESLDYDSLEEEISHVDYNALRIIISGIDPLAFNESLNESSFNIALKITLDIIRTLKQKIINQI</sequence>
<dbReference type="Gene3D" id="3.40.50.300">
    <property type="entry name" value="P-loop containing nucleotide triphosphate hydrolases"/>
    <property type="match status" value="1"/>
</dbReference>
<evidence type="ECO:0000259" key="1">
    <source>
        <dbReference type="Pfam" id="PF00271"/>
    </source>
</evidence>
<keyword evidence="3" id="KW-1185">Reference proteome</keyword>
<feature type="domain" description="Helicase C-terminal" evidence="1">
    <location>
        <begin position="2"/>
        <end position="41"/>
    </location>
</feature>
<dbReference type="Proteomes" id="UP001319921">
    <property type="component" value="Chromosome"/>
</dbReference>
<evidence type="ECO:0000313" key="2">
    <source>
        <dbReference type="EMBL" id="BDB98509.1"/>
    </source>
</evidence>
<dbReference type="Pfam" id="PF00271">
    <property type="entry name" value="Helicase_C"/>
    <property type="match status" value="1"/>
</dbReference>
<dbReference type="InterPro" id="IPR001650">
    <property type="entry name" value="Helicase_C-like"/>
</dbReference>
<organism evidence="2 3">
    <name type="scientific">Saccharolobus caldissimus</name>
    <dbReference type="NCBI Taxonomy" id="1702097"/>
    <lineage>
        <taxon>Archaea</taxon>
        <taxon>Thermoproteota</taxon>
        <taxon>Thermoprotei</taxon>
        <taxon>Sulfolobales</taxon>
        <taxon>Sulfolobaceae</taxon>
        <taxon>Saccharolobus</taxon>
    </lineage>
</organism>
<dbReference type="KEGG" id="scas:SACC_15260"/>
<accession>A0AAQ4CRS8</accession>
<dbReference type="AlphaFoldDB" id="A0AAQ4CRS8"/>
<gene>
    <name evidence="2" type="ORF">SACC_15260</name>
</gene>
<dbReference type="InterPro" id="IPR027417">
    <property type="entry name" value="P-loop_NTPase"/>
</dbReference>
<dbReference type="EMBL" id="AP025226">
    <property type="protein sequence ID" value="BDB98509.1"/>
    <property type="molecule type" value="Genomic_DNA"/>
</dbReference>
<proteinExistence type="predicted"/>